<dbReference type="Proteomes" id="UP000268014">
    <property type="component" value="Unassembled WGS sequence"/>
</dbReference>
<feature type="region of interest" description="Disordered" evidence="1">
    <location>
        <begin position="17"/>
        <end position="63"/>
    </location>
</feature>
<protein>
    <submittedName>
        <fullName evidence="2 4">Uncharacterized protein</fullName>
    </submittedName>
</protein>
<proteinExistence type="predicted"/>
<dbReference type="AlphaFoldDB" id="A0A0N4X782"/>
<accession>A0A0N4X782</accession>
<feature type="compositionally biased region" description="Polar residues" evidence="1">
    <location>
        <begin position="17"/>
        <end position="30"/>
    </location>
</feature>
<evidence type="ECO:0000256" key="1">
    <source>
        <dbReference type="SAM" id="MobiDB-lite"/>
    </source>
</evidence>
<reference evidence="2 3" key="2">
    <citation type="submission" date="2018-11" db="EMBL/GenBank/DDBJ databases">
        <authorList>
            <consortium name="Pathogen Informatics"/>
        </authorList>
    </citation>
    <scope>NUCLEOTIDE SEQUENCE [LARGE SCALE GENOMIC DNA]</scope>
    <source>
        <strain evidence="2 3">MHpl1</strain>
    </source>
</reference>
<keyword evidence="3" id="KW-1185">Reference proteome</keyword>
<dbReference type="OrthoDB" id="10420922at2759"/>
<gene>
    <name evidence="2" type="ORF">HPLM_LOCUS20216</name>
</gene>
<dbReference type="EMBL" id="UZAF01021964">
    <property type="protein sequence ID" value="VDO82193.1"/>
    <property type="molecule type" value="Genomic_DNA"/>
</dbReference>
<dbReference type="WBParaSite" id="HPLM_0002022401-mRNA-1">
    <property type="protein sequence ID" value="HPLM_0002022401-mRNA-1"/>
    <property type="gene ID" value="HPLM_0002022401"/>
</dbReference>
<evidence type="ECO:0000313" key="2">
    <source>
        <dbReference type="EMBL" id="VDO82193.1"/>
    </source>
</evidence>
<organism evidence="4">
    <name type="scientific">Haemonchus placei</name>
    <name type="common">Barber's pole worm</name>
    <dbReference type="NCBI Taxonomy" id="6290"/>
    <lineage>
        <taxon>Eukaryota</taxon>
        <taxon>Metazoa</taxon>
        <taxon>Ecdysozoa</taxon>
        <taxon>Nematoda</taxon>
        <taxon>Chromadorea</taxon>
        <taxon>Rhabditida</taxon>
        <taxon>Rhabditina</taxon>
        <taxon>Rhabditomorpha</taxon>
        <taxon>Strongyloidea</taxon>
        <taxon>Trichostrongylidae</taxon>
        <taxon>Haemonchus</taxon>
    </lineage>
</organism>
<name>A0A0N4X782_HAEPC</name>
<evidence type="ECO:0000313" key="4">
    <source>
        <dbReference type="WBParaSite" id="HPLM_0002022401-mRNA-1"/>
    </source>
</evidence>
<sequence length="161" mass="17380">MSGQVDSEDLQVDLMMPSSTYGSHIPTTSKATTADTDANVNRWKEDNVEENKAVSGGKSSNATRSCHDLTVFEESEHLVTADDVSSSMFTDSVLTGIEAPEKATILMDCESWRYADEDAESRDADLDSCQYETVFGRVLAAVLADVIATFASKCLCCTQAA</sequence>
<dbReference type="OMA" id="DCESWRY"/>
<reference evidence="4" key="1">
    <citation type="submission" date="2017-02" db="UniProtKB">
        <authorList>
            <consortium name="WormBaseParasite"/>
        </authorList>
    </citation>
    <scope>IDENTIFICATION</scope>
</reference>
<evidence type="ECO:0000313" key="3">
    <source>
        <dbReference type="Proteomes" id="UP000268014"/>
    </source>
</evidence>
<feature type="compositionally biased region" description="Basic and acidic residues" evidence="1">
    <location>
        <begin position="42"/>
        <end position="52"/>
    </location>
</feature>